<sequence length="342" mass="37885">MMQIPQLHKRMPDTLPKDWRLLPTGYFTHQLVGLPNPLDDAPESPDRIEAIEARLMLAGLEGRVRRVECGPAPREAVLLAHDSQYVDDLEHASLGDPEALKRFTEPDTRVGEDTFSCAMASAGAVARAVDAIYGRSVKNAFCAVRPPGHHASRSRASGFCYLNNAAIGALWAQKRWRAERVMVLDFDAHHGDGTEEILADRPGVRFLSLFQWPLFPHRRMEPTPSNAVLSPLPAGAGGEDIRNVVENVWLPEIDKFQPDLMILSAGFDAHCEERIAQLKAGEMDYACVTRLLVEASFAYCEGRLVSVLEGGYELRSLARSVFTHLQGLIRNPLPAETCKDPN</sequence>
<dbReference type="InterPro" id="IPR023696">
    <property type="entry name" value="Ureohydrolase_dom_sf"/>
</dbReference>
<accession>S3BDW1</accession>
<dbReference type="PANTHER" id="PTHR10625">
    <property type="entry name" value="HISTONE DEACETYLASE HDAC1-RELATED"/>
    <property type="match status" value="1"/>
</dbReference>
<keyword evidence="4" id="KW-1185">Reference proteome</keyword>
<dbReference type="PATRIC" id="fig|1203554.3.peg.1731"/>
<dbReference type="Proteomes" id="UP000014400">
    <property type="component" value="Unassembled WGS sequence"/>
</dbReference>
<feature type="domain" description="Histone deacetylase" evidence="2">
    <location>
        <begin position="42"/>
        <end position="327"/>
    </location>
</feature>
<comment type="caution">
    <text evidence="3">The sequence shown here is derived from an EMBL/GenBank/DDBJ whole genome shotgun (WGS) entry which is preliminary data.</text>
</comment>
<dbReference type="Pfam" id="PF00850">
    <property type="entry name" value="Hist_deacetyl"/>
    <property type="match status" value="1"/>
</dbReference>
<dbReference type="SUPFAM" id="SSF52768">
    <property type="entry name" value="Arginase/deacetylase"/>
    <property type="match status" value="1"/>
</dbReference>
<evidence type="ECO:0000313" key="3">
    <source>
        <dbReference type="EMBL" id="EPD98611.1"/>
    </source>
</evidence>
<evidence type="ECO:0000259" key="2">
    <source>
        <dbReference type="Pfam" id="PF00850"/>
    </source>
</evidence>
<comment type="similarity">
    <text evidence="1">Belongs to the histone deacetylase family.</text>
</comment>
<dbReference type="AlphaFoldDB" id="S3BDW1"/>
<dbReference type="eggNOG" id="COG0123">
    <property type="taxonomic scope" value="Bacteria"/>
</dbReference>
<dbReference type="EMBL" id="ATCF01000022">
    <property type="protein sequence ID" value="EPD98611.1"/>
    <property type="molecule type" value="Genomic_DNA"/>
</dbReference>
<evidence type="ECO:0000256" key="1">
    <source>
        <dbReference type="ARBA" id="ARBA00005947"/>
    </source>
</evidence>
<dbReference type="InterPro" id="IPR000286">
    <property type="entry name" value="HDACs"/>
</dbReference>
<name>S3BDW1_9BURK</name>
<dbReference type="STRING" id="1203554.HMPREF1476_01650"/>
<dbReference type="RefSeq" id="WP_016474834.1">
    <property type="nucleotide sequence ID" value="NZ_KE150480.1"/>
</dbReference>
<dbReference type="GO" id="GO:0040029">
    <property type="term" value="P:epigenetic regulation of gene expression"/>
    <property type="evidence" value="ECO:0007669"/>
    <property type="project" value="TreeGrafter"/>
</dbReference>
<dbReference type="PRINTS" id="PR01270">
    <property type="entry name" value="HDASUPER"/>
</dbReference>
<proteinExistence type="inferred from homology"/>
<protein>
    <recommendedName>
        <fullName evidence="2">Histone deacetylase domain-containing protein</fullName>
    </recommendedName>
</protein>
<dbReference type="Gene3D" id="3.40.800.20">
    <property type="entry name" value="Histone deacetylase domain"/>
    <property type="match status" value="1"/>
</dbReference>
<gene>
    <name evidence="3" type="ORF">HMPREF1476_01650</name>
</gene>
<dbReference type="HOGENOM" id="CLU_007727_8_1_4"/>
<reference evidence="3 4" key="1">
    <citation type="submission" date="2013-04" db="EMBL/GenBank/DDBJ databases">
        <title>The Genome Sequence of Sutterella wadsworthensis HGA0223.</title>
        <authorList>
            <consortium name="The Broad Institute Genomics Platform"/>
            <person name="Earl A."/>
            <person name="Ward D."/>
            <person name="Feldgarden M."/>
            <person name="Gevers D."/>
            <person name="Schmidt T.M."/>
            <person name="Dover J."/>
            <person name="Dai D."/>
            <person name="Walker B."/>
            <person name="Young S."/>
            <person name="Zeng Q."/>
            <person name="Gargeya S."/>
            <person name="Fitzgerald M."/>
            <person name="Haas B."/>
            <person name="Abouelleil A."/>
            <person name="Allen A.W."/>
            <person name="Alvarado L."/>
            <person name="Arachchi H.M."/>
            <person name="Berlin A.M."/>
            <person name="Chapman S.B."/>
            <person name="Gainer-Dewar J."/>
            <person name="Goldberg J."/>
            <person name="Griggs A."/>
            <person name="Gujja S."/>
            <person name="Hansen M."/>
            <person name="Howarth C."/>
            <person name="Imamovic A."/>
            <person name="Ireland A."/>
            <person name="Larimer J."/>
            <person name="McCowan C."/>
            <person name="Murphy C."/>
            <person name="Pearson M."/>
            <person name="Poon T.W."/>
            <person name="Priest M."/>
            <person name="Roberts A."/>
            <person name="Saif S."/>
            <person name="Shea T."/>
            <person name="Sisk P."/>
            <person name="Sykes S."/>
            <person name="Wortman J."/>
            <person name="Nusbaum C."/>
            <person name="Birren B."/>
        </authorList>
    </citation>
    <scope>NUCLEOTIDE SEQUENCE [LARGE SCALE GENOMIC DNA]</scope>
    <source>
        <strain evidence="3 4">HGA0223</strain>
    </source>
</reference>
<dbReference type="PANTHER" id="PTHR10625:SF10">
    <property type="entry name" value="HISTONE DEACETYLASE HDAC1"/>
    <property type="match status" value="1"/>
</dbReference>
<dbReference type="GO" id="GO:0004407">
    <property type="term" value="F:histone deacetylase activity"/>
    <property type="evidence" value="ECO:0007669"/>
    <property type="project" value="TreeGrafter"/>
</dbReference>
<organism evidence="3 4">
    <name type="scientific">Sutterella wadsworthensis HGA0223</name>
    <dbReference type="NCBI Taxonomy" id="1203554"/>
    <lineage>
        <taxon>Bacteria</taxon>
        <taxon>Pseudomonadati</taxon>
        <taxon>Pseudomonadota</taxon>
        <taxon>Betaproteobacteria</taxon>
        <taxon>Burkholderiales</taxon>
        <taxon>Sutterellaceae</taxon>
        <taxon>Sutterella</taxon>
    </lineage>
</organism>
<dbReference type="InterPro" id="IPR037138">
    <property type="entry name" value="His_deacetylse_dom_sf"/>
</dbReference>
<dbReference type="InterPro" id="IPR023801">
    <property type="entry name" value="His_deacetylse_dom"/>
</dbReference>
<dbReference type="CDD" id="cd11599">
    <property type="entry name" value="HDAC_classII_2"/>
    <property type="match status" value="1"/>
</dbReference>
<evidence type="ECO:0000313" key="4">
    <source>
        <dbReference type="Proteomes" id="UP000014400"/>
    </source>
</evidence>
<dbReference type="GeneID" id="64060470"/>